<dbReference type="Pfam" id="PF02082">
    <property type="entry name" value="Rrf2"/>
    <property type="match status" value="1"/>
</dbReference>
<dbReference type="PANTHER" id="PTHR33221">
    <property type="entry name" value="WINGED HELIX-TURN-HELIX TRANSCRIPTIONAL REGULATOR, RRF2 FAMILY"/>
    <property type="match status" value="1"/>
</dbReference>
<gene>
    <name evidence="2" type="ORF">EV668_4487</name>
</gene>
<dbReference type="PROSITE" id="PS51197">
    <property type="entry name" value="HTH_RRF2_2"/>
    <property type="match status" value="1"/>
</dbReference>
<keyword evidence="3" id="KW-1185">Reference proteome</keyword>
<dbReference type="SUPFAM" id="SSF46785">
    <property type="entry name" value="Winged helix' DNA-binding domain"/>
    <property type="match status" value="1"/>
</dbReference>
<protein>
    <submittedName>
        <fullName evidence="2">BadM/Rrf2 family transcriptional regulator</fullName>
    </submittedName>
</protein>
<dbReference type="InterPro" id="IPR000944">
    <property type="entry name" value="Tscrpt_reg_Rrf2"/>
</dbReference>
<name>A0A4R7BN67_9HYPH</name>
<dbReference type="OrthoDB" id="9795923at2"/>
<dbReference type="RefSeq" id="WP_133774316.1">
    <property type="nucleotide sequence ID" value="NZ_SNZR01000017.1"/>
</dbReference>
<comment type="caution">
    <text evidence="2">The sequence shown here is derived from an EMBL/GenBank/DDBJ whole genome shotgun (WGS) entry which is preliminary data.</text>
</comment>
<dbReference type="GO" id="GO:0005829">
    <property type="term" value="C:cytosol"/>
    <property type="evidence" value="ECO:0007669"/>
    <property type="project" value="TreeGrafter"/>
</dbReference>
<proteinExistence type="predicted"/>
<evidence type="ECO:0000256" key="1">
    <source>
        <dbReference type="ARBA" id="ARBA00023125"/>
    </source>
</evidence>
<dbReference type="GO" id="GO:0003677">
    <property type="term" value="F:DNA binding"/>
    <property type="evidence" value="ECO:0007669"/>
    <property type="project" value="UniProtKB-KW"/>
</dbReference>
<accession>A0A4R7BN67</accession>
<evidence type="ECO:0000313" key="2">
    <source>
        <dbReference type="EMBL" id="TDR85366.1"/>
    </source>
</evidence>
<organism evidence="2 3">
    <name type="scientific">Enterovirga rhinocerotis</name>
    <dbReference type="NCBI Taxonomy" id="1339210"/>
    <lineage>
        <taxon>Bacteria</taxon>
        <taxon>Pseudomonadati</taxon>
        <taxon>Pseudomonadota</taxon>
        <taxon>Alphaproteobacteria</taxon>
        <taxon>Hyphomicrobiales</taxon>
        <taxon>Methylobacteriaceae</taxon>
        <taxon>Enterovirga</taxon>
    </lineage>
</organism>
<keyword evidence="1" id="KW-0238">DNA-binding</keyword>
<dbReference type="Gene3D" id="1.10.10.10">
    <property type="entry name" value="Winged helix-like DNA-binding domain superfamily/Winged helix DNA-binding domain"/>
    <property type="match status" value="1"/>
</dbReference>
<dbReference type="InterPro" id="IPR036388">
    <property type="entry name" value="WH-like_DNA-bd_sf"/>
</dbReference>
<reference evidence="2 3" key="1">
    <citation type="submission" date="2019-03" db="EMBL/GenBank/DDBJ databases">
        <title>Genomic Encyclopedia of Type Strains, Phase IV (KMG-IV): sequencing the most valuable type-strain genomes for metagenomic binning, comparative biology and taxonomic classification.</title>
        <authorList>
            <person name="Goeker M."/>
        </authorList>
    </citation>
    <scope>NUCLEOTIDE SEQUENCE [LARGE SCALE GENOMIC DNA]</scope>
    <source>
        <strain evidence="2 3">DSM 25903</strain>
    </source>
</reference>
<dbReference type="AlphaFoldDB" id="A0A4R7BN67"/>
<sequence length="142" mass="15475">MRLTSFSDFSLRLLLYAAQHPDRLITIEEAATAYDISRTHLTKVANHLTRTGFMKAVRGRSGGLLLARPPETIRLGEVLRTTEPDFAIVECFGDLEACNLSASCRLRGVISDALASFLDTMDRHTVSDLVASPAEPAARTAA</sequence>
<dbReference type="Proteomes" id="UP000295122">
    <property type="component" value="Unassembled WGS sequence"/>
</dbReference>
<dbReference type="NCBIfam" id="TIGR00738">
    <property type="entry name" value="rrf2_super"/>
    <property type="match status" value="1"/>
</dbReference>
<dbReference type="InterPro" id="IPR036390">
    <property type="entry name" value="WH_DNA-bd_sf"/>
</dbReference>
<dbReference type="PANTHER" id="PTHR33221:SF4">
    <property type="entry name" value="HTH-TYPE TRANSCRIPTIONAL REPRESSOR NSRR"/>
    <property type="match status" value="1"/>
</dbReference>
<evidence type="ECO:0000313" key="3">
    <source>
        <dbReference type="Proteomes" id="UP000295122"/>
    </source>
</evidence>
<dbReference type="GO" id="GO:0003700">
    <property type="term" value="F:DNA-binding transcription factor activity"/>
    <property type="evidence" value="ECO:0007669"/>
    <property type="project" value="TreeGrafter"/>
</dbReference>
<dbReference type="EMBL" id="SNZR01000017">
    <property type="protein sequence ID" value="TDR85366.1"/>
    <property type="molecule type" value="Genomic_DNA"/>
</dbReference>